<feature type="region of interest" description="Disordered" evidence="1">
    <location>
        <begin position="25"/>
        <end position="78"/>
    </location>
</feature>
<sequence length="131" mass="13987">MCELQTQAPRGPIRRGMLLLASRPARSAEVRRARKNSQGMRGGVPALSGANGPQGPLMLRTQPGAPRTHLPAPDLSSEHGSWAGTLLVEGVVVGQMPEGRADKGMWRLMCDSSVSAAGDYQETDTARGKRR</sequence>
<name>A0AAV2MUC2_KNICA</name>
<proteinExistence type="predicted"/>
<evidence type="ECO:0000313" key="2">
    <source>
        <dbReference type="EMBL" id="CAL1616536.1"/>
    </source>
</evidence>
<reference evidence="2 3" key="1">
    <citation type="submission" date="2024-04" db="EMBL/GenBank/DDBJ databases">
        <authorList>
            <person name="Waldvogel A.-M."/>
            <person name="Schoenle A."/>
        </authorList>
    </citation>
    <scope>NUCLEOTIDE SEQUENCE [LARGE SCALE GENOMIC DNA]</scope>
</reference>
<evidence type="ECO:0000313" key="3">
    <source>
        <dbReference type="Proteomes" id="UP001497482"/>
    </source>
</evidence>
<evidence type="ECO:0000256" key="1">
    <source>
        <dbReference type="SAM" id="MobiDB-lite"/>
    </source>
</evidence>
<keyword evidence="3" id="KW-1185">Reference proteome</keyword>
<protein>
    <submittedName>
        <fullName evidence="2">Uncharacterized protein</fullName>
    </submittedName>
</protein>
<organism evidence="2 3">
    <name type="scientific">Knipowitschia caucasica</name>
    <name type="common">Caucasian dwarf goby</name>
    <name type="synonym">Pomatoschistus caucasicus</name>
    <dbReference type="NCBI Taxonomy" id="637954"/>
    <lineage>
        <taxon>Eukaryota</taxon>
        <taxon>Metazoa</taxon>
        <taxon>Chordata</taxon>
        <taxon>Craniata</taxon>
        <taxon>Vertebrata</taxon>
        <taxon>Euteleostomi</taxon>
        <taxon>Actinopterygii</taxon>
        <taxon>Neopterygii</taxon>
        <taxon>Teleostei</taxon>
        <taxon>Neoteleostei</taxon>
        <taxon>Acanthomorphata</taxon>
        <taxon>Gobiaria</taxon>
        <taxon>Gobiiformes</taxon>
        <taxon>Gobioidei</taxon>
        <taxon>Gobiidae</taxon>
        <taxon>Gobiinae</taxon>
        <taxon>Knipowitschia</taxon>
    </lineage>
</organism>
<gene>
    <name evidence="2" type="ORF">KC01_LOCUS42275</name>
</gene>
<dbReference type="EMBL" id="OZ035831">
    <property type="protein sequence ID" value="CAL1616536.1"/>
    <property type="molecule type" value="Genomic_DNA"/>
</dbReference>
<dbReference type="AlphaFoldDB" id="A0AAV2MUC2"/>
<dbReference type="Proteomes" id="UP001497482">
    <property type="component" value="Chromosome 9"/>
</dbReference>
<accession>A0AAV2MUC2</accession>